<evidence type="ECO:0000256" key="8">
    <source>
        <dbReference type="SAM" id="Phobius"/>
    </source>
</evidence>
<keyword evidence="7" id="KW-0175">Coiled coil</keyword>
<evidence type="ECO:0000256" key="4">
    <source>
        <dbReference type="ARBA" id="ARBA00022803"/>
    </source>
</evidence>
<sequence length="554" mass="65484">MKSFLTTIVISLLGFNVFCQNLDQLHRELSLSVDSEKRLVILKKLAEEYMNHDLDVALDYINEGIVLCEEESNTLIKAEFHHLLGNVYLSKGFLINSRENYHIAQQIFKHNNAQNRLVKTRINLAILYQKEQEFDKAEALNFKIIKELEENDEIGYKYLPTIYLNLGSIYDNKQDPENALQSYYTCLKYCKDSTFNKIRGRALHNIGNQYIKIGRLKDARYSIEEALKLKKEIDDQNGIVTSLNILGNIYRLDQNFKEALPRYLEALEIAEDLKSPLLLRYTYNNLAVLHEEKGDHKTALQYFKEYKNQSDFILKEDFENHLEQYQKETQLQQESIELQNEKELQQGAIIVLSILLILVFLIAFLILRFLRLKLQHEKVLVQQMRSEMELTQSEQETIKLKNEKLQNDISFRDRELTTNIMHLMQKYELINGVSEELMKLYDVVNNDAKKVLRSIVFNLQSNNQTDVWKELEIRFEQVNQEFYDKLNEHYPKLSSNEKKLCAYLYLNLSTKDISSITHQSTKSIEVARFRLRKKLNLTNTETDYQTFFREMLEK</sequence>
<keyword evidence="10" id="KW-1185">Reference proteome</keyword>
<reference evidence="9 10" key="1">
    <citation type="submission" date="2021-05" db="EMBL/GenBank/DDBJ databases">
        <title>Comparative genomic studies on the polysaccharide-degrading batcterial strains of the Flammeovirga genus.</title>
        <authorList>
            <person name="Zewei F."/>
            <person name="Zheng Z."/>
            <person name="Yu L."/>
            <person name="Ruyue G."/>
            <person name="Yanhong M."/>
            <person name="Yuanyuan C."/>
            <person name="Jingyan G."/>
            <person name="Wenjun H."/>
        </authorList>
    </citation>
    <scope>NUCLEOTIDE SEQUENCE [LARGE SCALE GENOMIC DNA]</scope>
    <source>
        <strain evidence="9 10">NBRC:100898</strain>
    </source>
</reference>
<dbReference type="AlphaFoldDB" id="A0AAX1NER8"/>
<name>A0AAX1NER8_9BACT</name>
<keyword evidence="8" id="KW-0812">Transmembrane</keyword>
<dbReference type="GO" id="GO:0003677">
    <property type="term" value="F:DNA binding"/>
    <property type="evidence" value="ECO:0007669"/>
    <property type="project" value="InterPro"/>
</dbReference>
<gene>
    <name evidence="9" type="ORF">KMW28_23070</name>
</gene>
<keyword evidence="3" id="KW-0677">Repeat</keyword>
<feature type="repeat" description="TPR" evidence="6">
    <location>
        <begin position="240"/>
        <end position="273"/>
    </location>
</feature>
<keyword evidence="2" id="KW-0963">Cytoplasm</keyword>
<dbReference type="PANTHER" id="PTHR46630">
    <property type="entry name" value="TETRATRICOPEPTIDE REPEAT PROTEIN 29"/>
    <property type="match status" value="1"/>
</dbReference>
<dbReference type="InterPro" id="IPR011990">
    <property type="entry name" value="TPR-like_helical_dom_sf"/>
</dbReference>
<protein>
    <submittedName>
        <fullName evidence="9">Tetratricopeptide repeat protein</fullName>
    </submittedName>
</protein>
<dbReference type="EMBL" id="CP076133">
    <property type="protein sequence ID" value="QWG05306.1"/>
    <property type="molecule type" value="Genomic_DNA"/>
</dbReference>
<feature type="repeat" description="TPR" evidence="6">
    <location>
        <begin position="200"/>
        <end position="233"/>
    </location>
</feature>
<dbReference type="Pfam" id="PF13181">
    <property type="entry name" value="TPR_8"/>
    <property type="match status" value="1"/>
</dbReference>
<comment type="similarity">
    <text evidence="5">Belongs to the Rap family.</text>
</comment>
<keyword evidence="8" id="KW-0472">Membrane</keyword>
<evidence type="ECO:0000256" key="1">
    <source>
        <dbReference type="ARBA" id="ARBA00004496"/>
    </source>
</evidence>
<dbReference type="RefSeq" id="WP_215585959.1">
    <property type="nucleotide sequence ID" value="NZ_CP076133.1"/>
</dbReference>
<dbReference type="InterPro" id="IPR051476">
    <property type="entry name" value="Bac_ResReg_Asp_Phosphatase"/>
</dbReference>
<comment type="subcellular location">
    <subcellularLocation>
        <location evidence="1">Cytoplasm</location>
    </subcellularLocation>
</comment>
<evidence type="ECO:0000256" key="7">
    <source>
        <dbReference type="SAM" id="Coils"/>
    </source>
</evidence>
<evidence type="ECO:0000256" key="3">
    <source>
        <dbReference type="ARBA" id="ARBA00022737"/>
    </source>
</evidence>
<dbReference type="GO" id="GO:0006355">
    <property type="term" value="P:regulation of DNA-templated transcription"/>
    <property type="evidence" value="ECO:0007669"/>
    <property type="project" value="InterPro"/>
</dbReference>
<evidence type="ECO:0000313" key="9">
    <source>
        <dbReference type="EMBL" id="QWG05306.1"/>
    </source>
</evidence>
<dbReference type="Proteomes" id="UP000678679">
    <property type="component" value="Chromosome 2"/>
</dbReference>
<evidence type="ECO:0000256" key="5">
    <source>
        <dbReference type="ARBA" id="ARBA00038253"/>
    </source>
</evidence>
<dbReference type="PANTHER" id="PTHR46630:SF1">
    <property type="entry name" value="TETRATRICOPEPTIDE REPEAT PROTEIN 29"/>
    <property type="match status" value="1"/>
</dbReference>
<dbReference type="KEGG" id="fya:KMW28_23070"/>
<keyword evidence="4 6" id="KW-0802">TPR repeat</keyword>
<dbReference type="SUPFAM" id="SSF46894">
    <property type="entry name" value="C-terminal effector domain of the bipartite response regulators"/>
    <property type="match status" value="1"/>
</dbReference>
<evidence type="ECO:0000313" key="10">
    <source>
        <dbReference type="Proteomes" id="UP000678679"/>
    </source>
</evidence>
<dbReference type="GO" id="GO:0005737">
    <property type="term" value="C:cytoplasm"/>
    <property type="evidence" value="ECO:0007669"/>
    <property type="project" value="UniProtKB-SubCell"/>
</dbReference>
<dbReference type="InterPro" id="IPR019734">
    <property type="entry name" value="TPR_rpt"/>
</dbReference>
<dbReference type="InterPro" id="IPR016032">
    <property type="entry name" value="Sig_transdc_resp-reg_C-effctor"/>
</dbReference>
<dbReference type="SMART" id="SM00028">
    <property type="entry name" value="TPR"/>
    <property type="match status" value="6"/>
</dbReference>
<evidence type="ECO:0000256" key="2">
    <source>
        <dbReference type="ARBA" id="ARBA00022490"/>
    </source>
</evidence>
<dbReference type="SUPFAM" id="SSF48452">
    <property type="entry name" value="TPR-like"/>
    <property type="match status" value="2"/>
</dbReference>
<feature type="transmembrane region" description="Helical" evidence="8">
    <location>
        <begin position="348"/>
        <end position="370"/>
    </location>
</feature>
<feature type="coiled-coil region" evidence="7">
    <location>
        <begin position="315"/>
        <end position="342"/>
    </location>
</feature>
<evidence type="ECO:0000256" key="6">
    <source>
        <dbReference type="PROSITE-ProRule" id="PRU00339"/>
    </source>
</evidence>
<organism evidence="9 10">
    <name type="scientific">Flammeovirga yaeyamensis</name>
    <dbReference type="NCBI Taxonomy" id="367791"/>
    <lineage>
        <taxon>Bacteria</taxon>
        <taxon>Pseudomonadati</taxon>
        <taxon>Bacteroidota</taxon>
        <taxon>Cytophagia</taxon>
        <taxon>Cytophagales</taxon>
        <taxon>Flammeovirgaceae</taxon>
        <taxon>Flammeovirga</taxon>
    </lineage>
</organism>
<accession>A0AAX1NER8</accession>
<keyword evidence="8" id="KW-1133">Transmembrane helix</keyword>
<proteinExistence type="inferred from homology"/>
<dbReference type="PROSITE" id="PS50005">
    <property type="entry name" value="TPR"/>
    <property type="match status" value="2"/>
</dbReference>
<dbReference type="Gene3D" id="1.25.40.10">
    <property type="entry name" value="Tetratricopeptide repeat domain"/>
    <property type="match status" value="2"/>
</dbReference>
<dbReference type="Pfam" id="PF13424">
    <property type="entry name" value="TPR_12"/>
    <property type="match status" value="1"/>
</dbReference>